<name>A0A6C0CJ43_9ZZZZ</name>
<evidence type="ECO:0000313" key="1">
    <source>
        <dbReference type="EMBL" id="QHT03689.1"/>
    </source>
</evidence>
<dbReference type="EMBL" id="MN739416">
    <property type="protein sequence ID" value="QHT03689.1"/>
    <property type="molecule type" value="Genomic_DNA"/>
</dbReference>
<protein>
    <submittedName>
        <fullName evidence="1">Uncharacterized protein</fullName>
    </submittedName>
</protein>
<accession>A0A6C0CJ43</accession>
<reference evidence="1" key="1">
    <citation type="journal article" date="2020" name="Nature">
        <title>Giant virus diversity and host interactions through global metagenomics.</title>
        <authorList>
            <person name="Schulz F."/>
            <person name="Roux S."/>
            <person name="Paez-Espino D."/>
            <person name="Jungbluth S."/>
            <person name="Walsh D.A."/>
            <person name="Denef V.J."/>
            <person name="McMahon K.D."/>
            <person name="Konstantinidis K.T."/>
            <person name="Eloe-Fadrosh E.A."/>
            <person name="Kyrpides N.C."/>
            <person name="Woyke T."/>
        </authorList>
    </citation>
    <scope>NUCLEOTIDE SEQUENCE</scope>
    <source>
        <strain evidence="1">GVMAG-M-3300021120-1</strain>
    </source>
</reference>
<sequence>MSSIPICEEELKELISATREDVLQSYNSAKATNRRLFLEGDDKATAEYIYANQMEDAIKIVDEFYKNNRRVVSIQKKTKVGADGLMIEIAKLMTTHIDDSFIVNLANVRIITGMSNAGWEKDMKDKAPGCFKEKIFHHGQLQKADLINLCNSLIIIDEIDTGDKQFQKLHGILKEAGLLDVKNMKEHNNRFVFISATMIKELYQLYRWGDLHNLYKMTIPESYIGHKDFLEKGIIKEFYPLDEYTYTCNLNDCKFETHITSELKKHMKKDHNLKDENLEEKMETCNSTKILNADKWLQEDVLNNYGNDYRVHIVRLNEKIVNVVQNACIQKGVEFKNHTSADRLSDSEIKEFFKEPLTQHIVLGVKGFFRRANLIPNRWKLRIGATHELYTKIVDNNVQIQGLSGRMTGYWRSDIEKGHKTGPHRTSIRAVQEYEKSYNDPYGLNSYRSSGFIKKDGRLISIEPTMFSIEHVKNIEAIGLPKCEDVTKSILDEFESMDELTKFWKSTYPNVHARLQEPNKNVKGRYICSIGKTSQEYAASEIRQAVGGESMAYWGEGWTTAKAGDTISRIYVGYENNKPVFFLRHAVVRKDRNISEEDN</sequence>
<dbReference type="AlphaFoldDB" id="A0A6C0CJ43"/>
<organism evidence="1">
    <name type="scientific">viral metagenome</name>
    <dbReference type="NCBI Taxonomy" id="1070528"/>
    <lineage>
        <taxon>unclassified sequences</taxon>
        <taxon>metagenomes</taxon>
        <taxon>organismal metagenomes</taxon>
    </lineage>
</organism>
<proteinExistence type="predicted"/>